<dbReference type="AlphaFoldDB" id="A0A098EFV1"/>
<reference evidence="1" key="1">
    <citation type="submission" date="2014-09" db="EMBL/GenBank/DDBJ databases">
        <authorList>
            <person name="Probst J Alexander"/>
        </authorList>
    </citation>
    <scope>NUCLEOTIDE SEQUENCE</scope>
</reference>
<accession>A0A098EFV1</accession>
<proteinExistence type="predicted"/>
<organism evidence="1">
    <name type="scientific">groundwater metagenome</name>
    <dbReference type="NCBI Taxonomy" id="717931"/>
    <lineage>
        <taxon>unclassified sequences</taxon>
        <taxon>metagenomes</taxon>
        <taxon>ecological metagenomes</taxon>
    </lineage>
</organism>
<evidence type="ECO:0000313" key="1">
    <source>
        <dbReference type="EMBL" id="CEG13935.1"/>
    </source>
</evidence>
<gene>
    <name evidence="1" type="ORF">MSIBF_A720006</name>
</gene>
<sequence>MNMKYDCLFEKIIRHVESVYPDAISAKEISKNLKIGSYHAVLWRCKELGKEGMIKRVNKRKYRAIKNDEQNITHTKMDIIQKIIETECEHKLNEILAILGGNKKES</sequence>
<name>A0A098EFV1_9ZZZZ</name>
<dbReference type="EMBL" id="CCXY01000438">
    <property type="protein sequence ID" value="CEG13935.1"/>
    <property type="molecule type" value="Genomic_DNA"/>
</dbReference>
<protein>
    <submittedName>
        <fullName evidence="1">Uncharacterized protein</fullName>
    </submittedName>
</protein>